<proteinExistence type="predicted"/>
<dbReference type="AlphaFoldDB" id="A0A0A9FTC5"/>
<protein>
    <submittedName>
        <fullName evidence="1">Uncharacterized protein</fullName>
    </submittedName>
</protein>
<reference evidence="1" key="1">
    <citation type="submission" date="2014-09" db="EMBL/GenBank/DDBJ databases">
        <authorList>
            <person name="Magalhaes I.L.F."/>
            <person name="Oliveira U."/>
            <person name="Santos F.R."/>
            <person name="Vidigal T.H.D.A."/>
            <person name="Brescovit A.D."/>
            <person name="Santos A.J."/>
        </authorList>
    </citation>
    <scope>NUCLEOTIDE SEQUENCE</scope>
    <source>
        <tissue evidence="1">Shoot tissue taken approximately 20 cm above the soil surface</tissue>
    </source>
</reference>
<evidence type="ECO:0000313" key="1">
    <source>
        <dbReference type="EMBL" id="JAE14499.1"/>
    </source>
</evidence>
<name>A0A0A9FTC5_ARUDO</name>
<reference evidence="1" key="2">
    <citation type="journal article" date="2015" name="Data Brief">
        <title>Shoot transcriptome of the giant reed, Arundo donax.</title>
        <authorList>
            <person name="Barrero R.A."/>
            <person name="Guerrero F.D."/>
            <person name="Moolhuijzen P."/>
            <person name="Goolsby J.A."/>
            <person name="Tidwell J."/>
            <person name="Bellgard S.E."/>
            <person name="Bellgard M.I."/>
        </authorList>
    </citation>
    <scope>NUCLEOTIDE SEQUENCE</scope>
    <source>
        <tissue evidence="1">Shoot tissue taken approximately 20 cm above the soil surface</tissue>
    </source>
</reference>
<organism evidence="1">
    <name type="scientific">Arundo donax</name>
    <name type="common">Giant reed</name>
    <name type="synonym">Donax arundinaceus</name>
    <dbReference type="NCBI Taxonomy" id="35708"/>
    <lineage>
        <taxon>Eukaryota</taxon>
        <taxon>Viridiplantae</taxon>
        <taxon>Streptophyta</taxon>
        <taxon>Embryophyta</taxon>
        <taxon>Tracheophyta</taxon>
        <taxon>Spermatophyta</taxon>
        <taxon>Magnoliopsida</taxon>
        <taxon>Liliopsida</taxon>
        <taxon>Poales</taxon>
        <taxon>Poaceae</taxon>
        <taxon>PACMAD clade</taxon>
        <taxon>Arundinoideae</taxon>
        <taxon>Arundineae</taxon>
        <taxon>Arundo</taxon>
    </lineage>
</organism>
<dbReference type="EMBL" id="GBRH01183397">
    <property type="protein sequence ID" value="JAE14499.1"/>
    <property type="molecule type" value="Transcribed_RNA"/>
</dbReference>
<accession>A0A0A9FTC5</accession>
<sequence>MLICSCAFLDYLLWLKQSKRDNISYFLS</sequence>